<proteinExistence type="predicted"/>
<evidence type="ECO:0000256" key="5">
    <source>
        <dbReference type="SAM" id="MobiDB-lite"/>
    </source>
</evidence>
<evidence type="ECO:0000256" key="2">
    <source>
        <dbReference type="ARBA" id="ARBA00022490"/>
    </source>
</evidence>
<organism evidence="8 9">
    <name type="scientific">Anas platyrhynchos platyrhynchos</name>
    <name type="common">Northern mallard</name>
    <dbReference type="NCBI Taxonomy" id="8840"/>
    <lineage>
        <taxon>Eukaryota</taxon>
        <taxon>Metazoa</taxon>
        <taxon>Chordata</taxon>
        <taxon>Craniata</taxon>
        <taxon>Vertebrata</taxon>
        <taxon>Euteleostomi</taxon>
        <taxon>Archelosauria</taxon>
        <taxon>Archosauria</taxon>
        <taxon>Dinosauria</taxon>
        <taxon>Saurischia</taxon>
        <taxon>Theropoda</taxon>
        <taxon>Coelurosauria</taxon>
        <taxon>Aves</taxon>
        <taxon>Neognathae</taxon>
        <taxon>Galloanserae</taxon>
        <taxon>Anseriformes</taxon>
        <taxon>Anatidae</taxon>
        <taxon>Anatinae</taxon>
        <taxon>Anas</taxon>
    </lineage>
</organism>
<feature type="chain" id="PRO_5019755498" description="FIIND domain-containing protein" evidence="6">
    <location>
        <begin position="16"/>
        <end position="300"/>
    </location>
</feature>
<reference evidence="8" key="2">
    <citation type="submission" date="2025-08" db="UniProtKB">
        <authorList>
            <consortium name="Ensembl"/>
        </authorList>
    </citation>
    <scope>IDENTIFICATION</scope>
</reference>
<dbReference type="PANTHER" id="PTHR46985:SF4">
    <property type="entry name" value="CASPASE RECRUITMENT DOMAIN-CONTAINING PROTEIN 8"/>
    <property type="match status" value="1"/>
</dbReference>
<dbReference type="Proteomes" id="UP000016666">
    <property type="component" value="Unassembled WGS sequence"/>
</dbReference>
<dbReference type="Pfam" id="PF13553">
    <property type="entry name" value="FIIND"/>
    <property type="match status" value="1"/>
</dbReference>
<evidence type="ECO:0000256" key="3">
    <source>
        <dbReference type="ARBA" id="ARBA00022588"/>
    </source>
</evidence>
<reference evidence="9" key="1">
    <citation type="submission" date="2017-10" db="EMBL/GenBank/DDBJ databases">
        <title>A new Pekin duck reference genome.</title>
        <authorList>
            <person name="Hou Z.-C."/>
            <person name="Zhou Z.-K."/>
            <person name="Zhu F."/>
            <person name="Hou S.-S."/>
        </authorList>
    </citation>
    <scope>NUCLEOTIDE SEQUENCE [LARGE SCALE GENOMIC DNA]</scope>
</reference>
<evidence type="ECO:0000256" key="6">
    <source>
        <dbReference type="SAM" id="SignalP"/>
    </source>
</evidence>
<evidence type="ECO:0000256" key="4">
    <source>
        <dbReference type="ARBA" id="ARBA00022859"/>
    </source>
</evidence>
<evidence type="ECO:0000313" key="8">
    <source>
        <dbReference type="Ensembl" id="ENSAPLP00000017094.1"/>
    </source>
</evidence>
<evidence type="ECO:0000259" key="7">
    <source>
        <dbReference type="PROSITE" id="PS51830"/>
    </source>
</evidence>
<feature type="region of interest" description="Disordered" evidence="5">
    <location>
        <begin position="281"/>
        <end position="300"/>
    </location>
</feature>
<dbReference type="STRING" id="8840.ENSAPLP00000017094"/>
<dbReference type="InterPro" id="IPR025307">
    <property type="entry name" value="FIIND_dom"/>
</dbReference>
<dbReference type="AlphaFoldDB" id="A0A493SU01"/>
<protein>
    <recommendedName>
        <fullName evidence="7">FIIND domain-containing protein</fullName>
    </recommendedName>
</protein>
<dbReference type="Ensembl" id="ENSAPLT00000031730.1">
    <property type="protein sequence ID" value="ENSAPLP00000017094.1"/>
    <property type="gene ID" value="ENSAPLG00000022242.1"/>
</dbReference>
<evidence type="ECO:0000313" key="9">
    <source>
        <dbReference type="Proteomes" id="UP000016666"/>
    </source>
</evidence>
<name>A0A493SU01_ANAPP</name>
<reference evidence="8" key="3">
    <citation type="submission" date="2025-09" db="UniProtKB">
        <authorList>
            <consortium name="Ensembl"/>
        </authorList>
    </citation>
    <scope>IDENTIFICATION</scope>
</reference>
<keyword evidence="6" id="KW-0732">Signal</keyword>
<dbReference type="GeneTree" id="ENSGT00950000185171"/>
<keyword evidence="3" id="KW-0399">Innate immunity</keyword>
<dbReference type="GO" id="GO:0061702">
    <property type="term" value="C:canonical inflammasome complex"/>
    <property type="evidence" value="ECO:0007669"/>
    <property type="project" value="TreeGrafter"/>
</dbReference>
<feature type="compositionally biased region" description="Polar residues" evidence="5">
    <location>
        <begin position="289"/>
        <end position="300"/>
    </location>
</feature>
<comment type="subcellular location">
    <subcellularLocation>
        <location evidence="1">Cytoplasm</location>
        <location evidence="1">Cytosol</location>
    </subcellularLocation>
</comment>
<evidence type="ECO:0000256" key="1">
    <source>
        <dbReference type="ARBA" id="ARBA00004514"/>
    </source>
</evidence>
<dbReference type="PROSITE" id="PS51830">
    <property type="entry name" value="FIIND"/>
    <property type="match status" value="1"/>
</dbReference>
<dbReference type="GO" id="GO:0045087">
    <property type="term" value="P:innate immune response"/>
    <property type="evidence" value="ECO:0007669"/>
    <property type="project" value="UniProtKB-KW"/>
</dbReference>
<feature type="domain" description="FIIND" evidence="7">
    <location>
        <begin position="60"/>
        <end position="300"/>
    </location>
</feature>
<dbReference type="InterPro" id="IPR051249">
    <property type="entry name" value="NLRP_Inflammasome"/>
</dbReference>
<keyword evidence="9" id="KW-1185">Reference proteome</keyword>
<keyword evidence="4" id="KW-0391">Immunity</keyword>
<sequence length="300" mass="33343">MHAVLAFWSLSLSYALDSAGRCCSPTPEQYLLPSSLSQALKAIMSPCILYLTTYSSLFQVPGHSLSLNFTVVSAGHLLSHSVAHFPRAGLFRCVETDLEFLVRTATSIEYKYSFWERHLASGIPPVWMEVGPVFDIHAPPGTVKAIYIPHFLCLGGTVAKMMAWIQIAHVVDGNLLLEKPTRVKPFHAVLQDPSFSPMAVIVLSDILPFIPVHSLVLLYQVLSAADITFHLYLIPNHRGLEKVSVPLILFIQVWWFPGYTPRSPVHILYAVKRDRRLQAAIPPPGHGTHYQTASGRMSLP</sequence>
<accession>A0A493SU01</accession>
<keyword evidence="2" id="KW-0963">Cytoplasm</keyword>
<dbReference type="PANTHER" id="PTHR46985">
    <property type="entry name" value="NACHT, LRR AND PYD DOMAINS-CONTAINING PROTEIN 1"/>
    <property type="match status" value="1"/>
</dbReference>
<feature type="signal peptide" evidence="6">
    <location>
        <begin position="1"/>
        <end position="15"/>
    </location>
</feature>